<dbReference type="InterPro" id="IPR025841">
    <property type="entry name" value="CP_ATPgrasp_2"/>
</dbReference>
<feature type="domain" description="DUF403" evidence="1">
    <location>
        <begin position="512"/>
        <end position="823"/>
    </location>
</feature>
<dbReference type="InterPro" id="IPR051680">
    <property type="entry name" value="ATP-dep_Glu-Cys_Ligase-2"/>
</dbReference>
<dbReference type="InterPro" id="IPR007296">
    <property type="entry name" value="DUF403"/>
</dbReference>
<sequence>MNAAPPDEMVDGRGHVRPHWRGILAAFSDLPPSLTAEAAPRGSAVIEAARRLDRAFEDEGVGALLPGAGRAGRAWRCDPVPLVLPAGEFAALAAGLAQRARLLEALLLDFYGPQRLLAEGLVPPALVFANPAFLRPCRSAAHPPQAPLLHTYAADLIRAPDGRWHVLADRTSRAAGIGHAQENRRMLGRVLPNLFRGQQVTPLRPFFDFWQDSLQRLAPPKAQNGSDNAAVALLTPGVHHPLWFEHVLLASALSCALVEPGDLTVRGGALFLKTLKGLQPVDVLLRRVDGRNLDPLEFGGPQGGLGGVPGLLDAMRNGAVRIVNAPGCGMVEAPALGPFLPALAERLLGERLALPAVESHWLAQPEALAMLRRAPADWTIRPAFDGALAAQPLAQLSDGALAGQLARIAERPQDYVAVRDIPPSVAPSAVGDGLAPRPVVLRLFLVQEGGQWRAMPGGLARSPEPGEGLAARLPRQGTAKDVWVLSEDGTQITGPAALPLPPLPIRRAAGALPSRVADNLFWLGRYVERLEGAARLMRAVLARLDRGPLLPRELAELDALAAALRHAGLAEAEDLPNAAAHSALQAALWRALREGGTVAWLTGEIGRLVESVRDRLTGDMHTLFSLPLRAIQLQAAAPPRGLAGLEDILGSILRYCAGVAGAAAENMVRAGGYAFLDLGRRVERGQTIAAQLGFALDQPASRIEGGLRLALELCDSVITYRSRYLGVLQPAPALDLVLADPGNPRGLGYQLAALRRRLTDLEGGDEAGLLPAVEALIDTVDAIPRALLAAGDQAQAAARLAPRIAALEADMAAISDAIARRFFALLPPAQRLGVEPAAEPAVLFWGAA</sequence>
<reference evidence="3 4" key="1">
    <citation type="submission" date="2016-10" db="EMBL/GenBank/DDBJ databases">
        <title>Draft Genome sequence of Roseomonas sp. strain M3.</title>
        <authorList>
            <person name="Subhash Y."/>
            <person name="Lee S."/>
        </authorList>
    </citation>
    <scope>NUCLEOTIDE SEQUENCE [LARGE SCALE GENOMIC DNA]</scope>
    <source>
        <strain evidence="3 4">M3</strain>
    </source>
</reference>
<evidence type="ECO:0000259" key="1">
    <source>
        <dbReference type="Pfam" id="PF04168"/>
    </source>
</evidence>
<keyword evidence="4" id="KW-1185">Reference proteome</keyword>
<dbReference type="PANTHER" id="PTHR34595:SF2">
    <property type="entry name" value="BLR2978 PROTEIN"/>
    <property type="match status" value="1"/>
</dbReference>
<evidence type="ECO:0000313" key="3">
    <source>
        <dbReference type="EMBL" id="ONG47748.1"/>
    </source>
</evidence>
<dbReference type="RefSeq" id="WP_076959564.1">
    <property type="nucleotide sequence ID" value="NZ_MLCO01000263.1"/>
</dbReference>
<dbReference type="EMBL" id="MLCO01000263">
    <property type="protein sequence ID" value="ONG47748.1"/>
    <property type="molecule type" value="Genomic_DNA"/>
</dbReference>
<dbReference type="Proteomes" id="UP000188879">
    <property type="component" value="Unassembled WGS sequence"/>
</dbReference>
<gene>
    <name evidence="3" type="ORF">BKE38_22655</name>
</gene>
<dbReference type="AlphaFoldDB" id="A0A1V2GWL6"/>
<evidence type="ECO:0000313" key="4">
    <source>
        <dbReference type="Proteomes" id="UP000188879"/>
    </source>
</evidence>
<proteinExistence type="predicted"/>
<feature type="domain" description="Circularly permuted ATP-grasp type 2" evidence="2">
    <location>
        <begin position="81"/>
        <end position="461"/>
    </location>
</feature>
<dbReference type="Pfam" id="PF14403">
    <property type="entry name" value="CP_ATPgrasp_2"/>
    <property type="match status" value="1"/>
</dbReference>
<dbReference type="Pfam" id="PF04168">
    <property type="entry name" value="Alpha-E"/>
    <property type="match status" value="1"/>
</dbReference>
<comment type="caution">
    <text evidence="3">The sequence shown here is derived from an EMBL/GenBank/DDBJ whole genome shotgun (WGS) entry which is preliminary data.</text>
</comment>
<name>A0A1V2GWL6_9PROT</name>
<dbReference type="PANTHER" id="PTHR34595">
    <property type="entry name" value="BLR5612 PROTEIN"/>
    <property type="match status" value="1"/>
</dbReference>
<protein>
    <submittedName>
        <fullName evidence="3">Uncharacterized protein</fullName>
    </submittedName>
</protein>
<organism evidence="3 4">
    <name type="scientific">Teichococcus deserti</name>
    <dbReference type="NCBI Taxonomy" id="1817963"/>
    <lineage>
        <taxon>Bacteria</taxon>
        <taxon>Pseudomonadati</taxon>
        <taxon>Pseudomonadota</taxon>
        <taxon>Alphaproteobacteria</taxon>
        <taxon>Acetobacterales</taxon>
        <taxon>Roseomonadaceae</taxon>
        <taxon>Roseomonas</taxon>
    </lineage>
</organism>
<dbReference type="OrthoDB" id="9804079at2"/>
<dbReference type="Gene3D" id="3.40.50.11290">
    <property type="match status" value="1"/>
</dbReference>
<evidence type="ECO:0000259" key="2">
    <source>
        <dbReference type="Pfam" id="PF14403"/>
    </source>
</evidence>
<accession>A0A1V2GWL6</accession>
<dbReference type="SUPFAM" id="SSF56059">
    <property type="entry name" value="Glutathione synthetase ATP-binding domain-like"/>
    <property type="match status" value="1"/>
</dbReference>